<reference evidence="2 3" key="2">
    <citation type="submission" date="2024-07" db="EMBL/GenBank/DDBJ databases">
        <authorList>
            <person name="Akdeniz Z."/>
        </authorList>
    </citation>
    <scope>NUCLEOTIDE SEQUENCE [LARGE SCALE GENOMIC DNA]</scope>
</reference>
<comment type="caution">
    <text evidence="1">The sequence shown here is derived from an EMBL/GenBank/DDBJ whole genome shotgun (WGS) entry which is preliminary data.</text>
</comment>
<evidence type="ECO:0000313" key="1">
    <source>
        <dbReference type="EMBL" id="CAI9917939.1"/>
    </source>
</evidence>
<evidence type="ECO:0000313" key="2">
    <source>
        <dbReference type="EMBL" id="CAL6081883.1"/>
    </source>
</evidence>
<accession>A0AA86NF02</accession>
<dbReference type="EMBL" id="CAXDID020000357">
    <property type="protein sequence ID" value="CAL6081883.1"/>
    <property type="molecule type" value="Genomic_DNA"/>
</dbReference>
<gene>
    <name evidence="1" type="ORF">HINF_LOCUS5584</name>
    <name evidence="2" type="ORF">HINF_LOCUS60675</name>
</gene>
<sequence length="1350" mass="146471">MNYFALFGINSYKQSIVDSRINVTLSFSVLSAALICTTCDVLVRGSTLIFIASGQQLSGVILTPILSAQFEQSFIQFRLNSSNSSGLVNTVQNTLNIFAVLNCFITGYNYVKSDYNGIASSLVVEPTTLNIAQLTICANQQQLFGSESISVSQVGTETLLCDVCDTSVLVYGICSDGLQFGVEVEGMLQCVFPFEYIENECVCARGYLLNITRCVNVVDNLTDISHIVADNYHELNGSVTDIYNTMHNIDSNIVKNYTSATANLLQNQTKLENMIIANFISIDQKLTNNVSNIDNIINTIISDLSSSLTSNISTLGSQITSSLAANSSKLEQYIIGNYSQVNIYLAQNTSTLDLKMNNSFNSLNSALINNISSLNSSSIASLVANSSKLEQYIASNYSNTNGLLLANTNTLDSRIQSNFTSLNNSLANNISALAIQSISNLKANSSKLEQYVIGNFTVSDGNIKVSVTNLDLKLSNSFNQLNSSLAGNISQLNSTTFANLKSNSSNIELYIQSNYSKADGNLLANTSLLDSRIQSNFTSFNNSLTSNISTLGSQITSSLAANSSKLEQYIIGNYSQVNIYLAQNTSTLDLKMNNSFNSLNSALINNISSLNSSSIASLVANSSKLEQYIASNYSNTNGLLLANTNTLDSRIQSNFTSLNNSLANNISALAIQSISNLKANSSKLEQYIIGNYSQQDLKIFNTFNNIENQLINNNTILINNLNNNISVLYLASLSNLTSISTKIEQQLLLSITNTNINFNTNFTVLNKRLSDNVTFINSSLYSVNSRIQQLQDEQNCIYQYGYKYIAGACVLSFCSVHGQTIVNDVCQCAQGYHEEQGFCVQSEYEVQFINDVICTVQSYIFIVNIQEVPIPFVFTSGYVFSSAMTNVWVQIPDMILTQFSPIFSQTVFQNIKIEIGQQQVAGGNILSSGSTLDIQKVSIISKPGTLINSSSNQLNILQTYSSNSQICDLLININMQYSSSNVSLISSMTNIQILKNYQLLGNYASCGTISLMGIQCNSATVTLSNLNIKPQTFNSGNYSSIMFSYLKNSQVNSSNIIIIIINEQSQPQLANIIFSTSDNQYSFGGLAMYVEQSKFNVYNSIFQCYQQLDTSFIYKYGLLFGLVYQNLNSILLQQICVDFDAIGANNAMMFGLIGNLQSKLQIQQSSVFLCASGKITYAGIIGGVSNVNASIGINQLTASVVFMCVRSGAQMIGALVGYLQDANCFVSNTKFMDSSISVDMYAGGVVGVVFIVYLPNTLNLVNVELENLALNSSSGSGGFVGAAKSVTVKLTHSKIKQTAVTAQNCFGIVLGKDLGGAIFVFDGSNSNSQNTANGADLTECVLASVLEDGC</sequence>
<proteinExistence type="predicted"/>
<evidence type="ECO:0000313" key="3">
    <source>
        <dbReference type="Proteomes" id="UP001642409"/>
    </source>
</evidence>
<reference evidence="1" key="1">
    <citation type="submission" date="2023-06" db="EMBL/GenBank/DDBJ databases">
        <authorList>
            <person name="Kurt Z."/>
        </authorList>
    </citation>
    <scope>NUCLEOTIDE SEQUENCE</scope>
</reference>
<protein>
    <submittedName>
        <fullName evidence="1">Uncharacterized protein</fullName>
    </submittedName>
</protein>
<name>A0AA86NF02_9EUKA</name>
<organism evidence="1">
    <name type="scientific">Hexamita inflata</name>
    <dbReference type="NCBI Taxonomy" id="28002"/>
    <lineage>
        <taxon>Eukaryota</taxon>
        <taxon>Metamonada</taxon>
        <taxon>Diplomonadida</taxon>
        <taxon>Hexamitidae</taxon>
        <taxon>Hexamitinae</taxon>
        <taxon>Hexamita</taxon>
    </lineage>
</organism>
<dbReference type="EMBL" id="CATOUU010000145">
    <property type="protein sequence ID" value="CAI9917939.1"/>
    <property type="molecule type" value="Genomic_DNA"/>
</dbReference>
<keyword evidence="3" id="KW-1185">Reference proteome</keyword>
<dbReference type="Proteomes" id="UP001642409">
    <property type="component" value="Unassembled WGS sequence"/>
</dbReference>